<sequence>MSGPDRRRPGQHAAPTPDASMQILDGVMYRPVDTSPRPGRGPSTGPGRTRRAAVHLALALALGLLTAVAVGSLRAPQPAATEGHNLLQEQIVDRTELVEALRAETAVLAAEIRELQNEALGAGDPALVEALEQIELISGAVAVQGDGVVVELDDAPPADGRSSPASRVQDIDLQIVTNALWAAGAEAVAINGQRLTSVSAIRGAGEAILVDLQPLIAPYRVEAIGDPRRMQPAFGRSAAPSHLSTLSNTYGITSSVRSGRDLVLPGAGTSELRHARIPLDDDGVTSSEADERTS</sequence>
<evidence type="ECO:0008006" key="5">
    <source>
        <dbReference type="Google" id="ProtNLM"/>
    </source>
</evidence>
<protein>
    <recommendedName>
        <fullName evidence="5">DUF881 domain-containing protein</fullName>
    </recommendedName>
</protein>
<comment type="caution">
    <text evidence="3">The sequence shown here is derived from an EMBL/GenBank/DDBJ whole genome shotgun (WGS) entry which is preliminary data.</text>
</comment>
<comment type="similarity">
    <text evidence="1">Belongs to the UPF0749 family.</text>
</comment>
<dbReference type="Proteomes" id="UP000054314">
    <property type="component" value="Unassembled WGS sequence"/>
</dbReference>
<dbReference type="PANTHER" id="PTHR37313:SF1">
    <property type="entry name" value="UPF0749 PROTEIN RV1823"/>
    <property type="match status" value="1"/>
</dbReference>
<accession>A0A0A0BZN0</accession>
<name>A0A0A0BZN0_9CELL</name>
<evidence type="ECO:0000256" key="2">
    <source>
        <dbReference type="SAM" id="MobiDB-lite"/>
    </source>
</evidence>
<gene>
    <name evidence="3" type="ORF">N869_14325</name>
</gene>
<dbReference type="Pfam" id="PF05949">
    <property type="entry name" value="DUF881"/>
    <property type="match status" value="1"/>
</dbReference>
<proteinExistence type="inferred from homology"/>
<organism evidence="3 4">
    <name type="scientific">Cellulomonas bogoriensis 69B4 = DSM 16987</name>
    <dbReference type="NCBI Taxonomy" id="1386082"/>
    <lineage>
        <taxon>Bacteria</taxon>
        <taxon>Bacillati</taxon>
        <taxon>Actinomycetota</taxon>
        <taxon>Actinomycetes</taxon>
        <taxon>Micrococcales</taxon>
        <taxon>Cellulomonadaceae</taxon>
        <taxon>Cellulomonas</taxon>
    </lineage>
</organism>
<dbReference type="EMBL" id="AXCZ01000045">
    <property type="protein sequence ID" value="KGM13400.1"/>
    <property type="molecule type" value="Genomic_DNA"/>
</dbReference>
<dbReference type="AlphaFoldDB" id="A0A0A0BZN0"/>
<reference evidence="3 4" key="1">
    <citation type="submission" date="2013-08" db="EMBL/GenBank/DDBJ databases">
        <title>Genome sequencing of Cellulomonas bogoriensis 69B4.</title>
        <authorList>
            <person name="Chen F."/>
            <person name="Li Y."/>
            <person name="Wang G."/>
        </authorList>
    </citation>
    <scope>NUCLEOTIDE SEQUENCE [LARGE SCALE GENOMIC DNA]</scope>
    <source>
        <strain evidence="3 4">69B4</strain>
    </source>
</reference>
<dbReference type="RefSeq" id="WP_052105150.1">
    <property type="nucleotide sequence ID" value="NZ_AXCZ01000045.1"/>
</dbReference>
<dbReference type="Gene3D" id="3.30.70.1880">
    <property type="entry name" value="Protein of unknown function DUF881"/>
    <property type="match status" value="1"/>
</dbReference>
<keyword evidence="4" id="KW-1185">Reference proteome</keyword>
<evidence type="ECO:0000313" key="3">
    <source>
        <dbReference type="EMBL" id="KGM13400.1"/>
    </source>
</evidence>
<dbReference type="GO" id="GO:0005886">
    <property type="term" value="C:plasma membrane"/>
    <property type="evidence" value="ECO:0007669"/>
    <property type="project" value="TreeGrafter"/>
</dbReference>
<evidence type="ECO:0000256" key="1">
    <source>
        <dbReference type="ARBA" id="ARBA00009108"/>
    </source>
</evidence>
<feature type="region of interest" description="Disordered" evidence="2">
    <location>
        <begin position="274"/>
        <end position="294"/>
    </location>
</feature>
<feature type="region of interest" description="Disordered" evidence="2">
    <location>
        <begin position="1"/>
        <end position="50"/>
    </location>
</feature>
<feature type="compositionally biased region" description="Low complexity" evidence="2">
    <location>
        <begin position="34"/>
        <end position="47"/>
    </location>
</feature>
<dbReference type="PANTHER" id="PTHR37313">
    <property type="entry name" value="UPF0749 PROTEIN RV1825"/>
    <property type="match status" value="1"/>
</dbReference>
<dbReference type="InterPro" id="IPR010273">
    <property type="entry name" value="DUF881"/>
</dbReference>
<evidence type="ECO:0000313" key="4">
    <source>
        <dbReference type="Proteomes" id="UP000054314"/>
    </source>
</evidence>